<evidence type="ECO:0000313" key="3">
    <source>
        <dbReference type="Proteomes" id="UP000596742"/>
    </source>
</evidence>
<accession>A0A8B6E3L7</accession>
<dbReference type="AlphaFoldDB" id="A0A8B6E3L7"/>
<sequence>MNYCNFAKVMLSRCTKDTSAINWWNNPDKTNIDYPPPSFNTSLTLRTRHENYINFMRNYPKMQIDYKTMEKRITRIQSYLTNPKYWQHDNKDGQRQEFYQNFSIYNWARLAEIEKKRHQLTNCNPCNTTHLDKSYIHKSVPKENLQLKSLCEQVADKVSPRTSGNKSNAKKEGKKAVDQKLSQKEPGSIVIWSRLAKKYDLKINDRVPLNGGQVLMEFARSKGVPVFQFNKHTRISGRDFKRRVRRSIKAGSLYNTSYSSKIHSDVQTRIRTGEINIGMPVAPKTFKKDLISPDGTLTEKKQQVYGRKIKIRRHQRERD</sequence>
<comment type="caution">
    <text evidence="2">The sequence shown here is derived from an EMBL/GenBank/DDBJ whole genome shotgun (WGS) entry which is preliminary data.</text>
</comment>
<name>A0A8B6E3L7_MYTGA</name>
<gene>
    <name evidence="2" type="ORF">MGAL_10B027339</name>
</gene>
<dbReference type="Proteomes" id="UP000596742">
    <property type="component" value="Unassembled WGS sequence"/>
</dbReference>
<reference evidence="2" key="1">
    <citation type="submission" date="2018-11" db="EMBL/GenBank/DDBJ databases">
        <authorList>
            <person name="Alioto T."/>
            <person name="Alioto T."/>
        </authorList>
    </citation>
    <scope>NUCLEOTIDE SEQUENCE</scope>
</reference>
<evidence type="ECO:0000256" key="1">
    <source>
        <dbReference type="SAM" id="MobiDB-lite"/>
    </source>
</evidence>
<protein>
    <submittedName>
        <fullName evidence="2">Uncharacterized protein</fullName>
    </submittedName>
</protein>
<organism evidence="2 3">
    <name type="scientific">Mytilus galloprovincialis</name>
    <name type="common">Mediterranean mussel</name>
    <dbReference type="NCBI Taxonomy" id="29158"/>
    <lineage>
        <taxon>Eukaryota</taxon>
        <taxon>Metazoa</taxon>
        <taxon>Spiralia</taxon>
        <taxon>Lophotrochozoa</taxon>
        <taxon>Mollusca</taxon>
        <taxon>Bivalvia</taxon>
        <taxon>Autobranchia</taxon>
        <taxon>Pteriomorphia</taxon>
        <taxon>Mytilida</taxon>
        <taxon>Mytiloidea</taxon>
        <taxon>Mytilidae</taxon>
        <taxon>Mytilinae</taxon>
        <taxon>Mytilus</taxon>
    </lineage>
</organism>
<feature type="region of interest" description="Disordered" evidence="1">
    <location>
        <begin position="156"/>
        <end position="181"/>
    </location>
</feature>
<dbReference type="EMBL" id="UYJE01004440">
    <property type="protein sequence ID" value="VDI28052.1"/>
    <property type="molecule type" value="Genomic_DNA"/>
</dbReference>
<feature type="compositionally biased region" description="Basic and acidic residues" evidence="1">
    <location>
        <begin position="169"/>
        <end position="181"/>
    </location>
</feature>
<keyword evidence="3" id="KW-1185">Reference proteome</keyword>
<evidence type="ECO:0000313" key="2">
    <source>
        <dbReference type="EMBL" id="VDI28052.1"/>
    </source>
</evidence>
<dbReference type="OrthoDB" id="5980153at2759"/>
<proteinExistence type="predicted"/>